<sequence length="123" mass="13672">MCQLFAGIPLEKYDSETRSVRLSGHATSIRLEAAFWDILEDLAEEQDMTLPKFLTTLHDEVLGLHGEARNFTSLLRCTCLIHLERSAKRSDDAARPWPMAAKTAPAGRGERPSRPLGDRLPAG</sequence>
<dbReference type="InterPro" id="IPR038268">
    <property type="entry name" value="RHH_sf"/>
</dbReference>
<gene>
    <name evidence="3" type="ORF">J1C47_21635</name>
</gene>
<dbReference type="RefSeq" id="WP_207352890.1">
    <property type="nucleotide sequence ID" value="NZ_JAFMPY010000035.1"/>
</dbReference>
<organism evidence="3 4">
    <name type="scientific">Jiella sonneratiae</name>
    <dbReference type="NCBI Taxonomy" id="2816856"/>
    <lineage>
        <taxon>Bacteria</taxon>
        <taxon>Pseudomonadati</taxon>
        <taxon>Pseudomonadota</taxon>
        <taxon>Alphaproteobacteria</taxon>
        <taxon>Hyphomicrobiales</taxon>
        <taxon>Aurantimonadaceae</taxon>
        <taxon>Jiella</taxon>
    </lineage>
</organism>
<dbReference type="EMBL" id="JAFMPY010000035">
    <property type="protein sequence ID" value="MBO0906261.1"/>
    <property type="molecule type" value="Genomic_DNA"/>
</dbReference>
<evidence type="ECO:0000259" key="2">
    <source>
        <dbReference type="Pfam" id="PF13467"/>
    </source>
</evidence>
<keyword evidence="4" id="KW-1185">Reference proteome</keyword>
<dbReference type="InterPro" id="IPR027373">
    <property type="entry name" value="RHH_dom"/>
</dbReference>
<evidence type="ECO:0000313" key="4">
    <source>
        <dbReference type="Proteomes" id="UP000664288"/>
    </source>
</evidence>
<feature type="region of interest" description="Disordered" evidence="1">
    <location>
        <begin position="87"/>
        <end position="123"/>
    </location>
</feature>
<protein>
    <submittedName>
        <fullName evidence="3">Ribbon-helix-helix domain-containing protein</fullName>
    </submittedName>
</protein>
<dbReference type="Gene3D" id="1.10.3990.20">
    <property type="entry name" value="protein bp1543"/>
    <property type="match status" value="1"/>
</dbReference>
<reference evidence="3 4" key="1">
    <citation type="submission" date="2021-03" db="EMBL/GenBank/DDBJ databases">
        <title>Whole genome sequence of Jiella sp. MQZ13P-4.</title>
        <authorList>
            <person name="Tuo L."/>
        </authorList>
    </citation>
    <scope>NUCLEOTIDE SEQUENCE [LARGE SCALE GENOMIC DNA]</scope>
    <source>
        <strain evidence="3 4">MQZ13P-4</strain>
    </source>
</reference>
<dbReference type="Proteomes" id="UP000664288">
    <property type="component" value="Unassembled WGS sequence"/>
</dbReference>
<dbReference type="Pfam" id="PF13467">
    <property type="entry name" value="RHH_4"/>
    <property type="match status" value="1"/>
</dbReference>
<evidence type="ECO:0000313" key="3">
    <source>
        <dbReference type="EMBL" id="MBO0906261.1"/>
    </source>
</evidence>
<evidence type="ECO:0000256" key="1">
    <source>
        <dbReference type="SAM" id="MobiDB-lite"/>
    </source>
</evidence>
<name>A0ABS3J9B3_9HYPH</name>
<feature type="compositionally biased region" description="Basic and acidic residues" evidence="1">
    <location>
        <begin position="108"/>
        <end position="117"/>
    </location>
</feature>
<accession>A0ABS3J9B3</accession>
<feature type="domain" description="Ribbon-helix-helix" evidence="2">
    <location>
        <begin position="16"/>
        <end position="82"/>
    </location>
</feature>
<comment type="caution">
    <text evidence="3">The sequence shown here is derived from an EMBL/GenBank/DDBJ whole genome shotgun (WGS) entry which is preliminary data.</text>
</comment>
<proteinExistence type="predicted"/>